<dbReference type="PRINTS" id="PR00248">
    <property type="entry name" value="GPCRMGR"/>
</dbReference>
<comment type="subcellular location">
    <subcellularLocation>
        <location evidence="1">Membrane</location>
        <topology evidence="1">Multi-pass membrane protein</topology>
    </subcellularLocation>
</comment>
<evidence type="ECO:0000256" key="2">
    <source>
        <dbReference type="ARBA" id="ARBA00022692"/>
    </source>
</evidence>
<evidence type="ECO:0000259" key="7">
    <source>
        <dbReference type="PROSITE" id="PS50259"/>
    </source>
</evidence>
<keyword evidence="5" id="KW-0325">Glycoprotein</keyword>
<evidence type="ECO:0000256" key="1">
    <source>
        <dbReference type="ARBA" id="ARBA00004141"/>
    </source>
</evidence>
<dbReference type="Proteomes" id="UP000595437">
    <property type="component" value="Chromosome 2"/>
</dbReference>
<dbReference type="PANTHER" id="PTHR24060">
    <property type="entry name" value="METABOTROPIC GLUTAMATE RECEPTOR"/>
    <property type="match status" value="1"/>
</dbReference>
<feature type="non-terminal residue" evidence="8">
    <location>
        <position position="168"/>
    </location>
</feature>
<keyword evidence="4 6" id="KW-0472">Membrane</keyword>
<dbReference type="GO" id="GO:0004930">
    <property type="term" value="F:G protein-coupled receptor activity"/>
    <property type="evidence" value="ECO:0007669"/>
    <property type="project" value="InterPro"/>
</dbReference>
<evidence type="ECO:0000313" key="9">
    <source>
        <dbReference type="Proteomes" id="UP000595437"/>
    </source>
</evidence>
<evidence type="ECO:0000313" key="8">
    <source>
        <dbReference type="EMBL" id="QQP57733.1"/>
    </source>
</evidence>
<evidence type="ECO:0000256" key="5">
    <source>
        <dbReference type="ARBA" id="ARBA00023180"/>
    </source>
</evidence>
<dbReference type="PROSITE" id="PS50259">
    <property type="entry name" value="G_PROTEIN_RECEP_F3_4"/>
    <property type="match status" value="1"/>
</dbReference>
<dbReference type="EMBL" id="CP045891">
    <property type="protein sequence ID" value="QQP57733.1"/>
    <property type="molecule type" value="Genomic_DNA"/>
</dbReference>
<dbReference type="InterPro" id="IPR017978">
    <property type="entry name" value="GPCR_3_C"/>
</dbReference>
<dbReference type="OrthoDB" id="425344at2759"/>
<keyword evidence="8" id="KW-0675">Receptor</keyword>
<dbReference type="GO" id="GO:0016020">
    <property type="term" value="C:membrane"/>
    <property type="evidence" value="ECO:0007669"/>
    <property type="project" value="UniProtKB-SubCell"/>
</dbReference>
<feature type="transmembrane region" description="Helical" evidence="6">
    <location>
        <begin position="56"/>
        <end position="76"/>
    </location>
</feature>
<protein>
    <submittedName>
        <fullName evidence="8">Metabotropic glutamate receptor 8</fullName>
    </submittedName>
</protein>
<proteinExistence type="predicted"/>
<feature type="transmembrane region" description="Helical" evidence="6">
    <location>
        <begin position="88"/>
        <end position="107"/>
    </location>
</feature>
<keyword evidence="3 6" id="KW-1133">Transmembrane helix</keyword>
<evidence type="ECO:0000256" key="3">
    <source>
        <dbReference type="ARBA" id="ARBA00022989"/>
    </source>
</evidence>
<dbReference type="AlphaFoldDB" id="A0A7T8KKR3"/>
<dbReference type="InterPro" id="IPR000337">
    <property type="entry name" value="GPCR_3"/>
</dbReference>
<keyword evidence="9" id="KW-1185">Reference proteome</keyword>
<feature type="transmembrane region" description="Helical" evidence="6">
    <location>
        <begin position="26"/>
        <end position="49"/>
    </location>
</feature>
<evidence type="ECO:0000256" key="6">
    <source>
        <dbReference type="SAM" id="Phobius"/>
    </source>
</evidence>
<feature type="transmembrane region" description="Helical" evidence="6">
    <location>
        <begin position="128"/>
        <end position="148"/>
    </location>
</feature>
<sequence length="168" mass="18995">MIHAPDFIHSVCIRIPEEYIKPNSAWAVGAMSFALIGMTFTLGTLIIFIQYNDTPLSFVLLLGILLCYTVTFVFMIRPSPSVCFIQEFMIGLCFSIVYGALLTKTNRISRIFNSPNQRPTFISPQSQLAICAGFVFIQIFINVVSFLFSQPEAIHHYPTREDNLLVCK</sequence>
<gene>
    <name evidence="8" type="ORF">FKW44_002819</name>
</gene>
<reference evidence="9" key="1">
    <citation type="submission" date="2021-01" db="EMBL/GenBank/DDBJ databases">
        <title>Caligus Genome Assembly.</title>
        <authorList>
            <person name="Gallardo-Escarate C."/>
        </authorList>
    </citation>
    <scope>NUCLEOTIDE SEQUENCE [LARGE SCALE GENOMIC DNA]</scope>
</reference>
<dbReference type="InterPro" id="IPR050726">
    <property type="entry name" value="mGluR"/>
</dbReference>
<feature type="domain" description="G-protein coupled receptors family 3 profile" evidence="7">
    <location>
        <begin position="26"/>
        <end position="168"/>
    </location>
</feature>
<dbReference type="Pfam" id="PF00003">
    <property type="entry name" value="7tm_3"/>
    <property type="match status" value="1"/>
</dbReference>
<evidence type="ECO:0000256" key="4">
    <source>
        <dbReference type="ARBA" id="ARBA00023136"/>
    </source>
</evidence>
<name>A0A7T8KKR3_CALRO</name>
<accession>A0A7T8KKR3</accession>
<keyword evidence="2 6" id="KW-0812">Transmembrane</keyword>
<organism evidence="8 9">
    <name type="scientific">Caligus rogercresseyi</name>
    <name type="common">Sea louse</name>
    <dbReference type="NCBI Taxonomy" id="217165"/>
    <lineage>
        <taxon>Eukaryota</taxon>
        <taxon>Metazoa</taxon>
        <taxon>Ecdysozoa</taxon>
        <taxon>Arthropoda</taxon>
        <taxon>Crustacea</taxon>
        <taxon>Multicrustacea</taxon>
        <taxon>Hexanauplia</taxon>
        <taxon>Copepoda</taxon>
        <taxon>Siphonostomatoida</taxon>
        <taxon>Caligidae</taxon>
        <taxon>Caligus</taxon>
    </lineage>
</organism>